<dbReference type="InterPro" id="IPR051699">
    <property type="entry name" value="Rpn/YhgA-like_nuclease"/>
</dbReference>
<dbReference type="PANTHER" id="PTHR34611">
    <property type="match status" value="1"/>
</dbReference>
<name>A0ABN8TGB7_9ENTR</name>
<dbReference type="PANTHER" id="PTHR34611:SF2">
    <property type="entry name" value="INACTIVE RECOMBINATION-PROMOTING NUCLEASE-LIKE PROTEIN RPNE-RELATED"/>
    <property type="match status" value="1"/>
</dbReference>
<dbReference type="NCBIfam" id="TIGR01784">
    <property type="entry name" value="T_den_put_tspse"/>
    <property type="match status" value="1"/>
</dbReference>
<protein>
    <submittedName>
        <fullName evidence="3">Transposase-31 domain-containing protein</fullName>
    </submittedName>
</protein>
<organism evidence="3 4">
    <name type="scientific">Pseudocitrobacter vendiensis</name>
    <dbReference type="NCBI Taxonomy" id="2488306"/>
    <lineage>
        <taxon>Bacteria</taxon>
        <taxon>Pseudomonadati</taxon>
        <taxon>Pseudomonadota</taxon>
        <taxon>Gammaproteobacteria</taxon>
        <taxon>Enterobacterales</taxon>
        <taxon>Enterobacteriaceae</taxon>
        <taxon>Pseudocitrobacter</taxon>
    </lineage>
</organism>
<proteinExistence type="inferred from homology"/>
<evidence type="ECO:0000313" key="4">
    <source>
        <dbReference type="Proteomes" id="UP001152651"/>
    </source>
</evidence>
<dbReference type="EMBL" id="CALSBS010000014">
    <property type="protein sequence ID" value="CAH6660502.1"/>
    <property type="molecule type" value="Genomic_DNA"/>
</dbReference>
<evidence type="ECO:0000259" key="2">
    <source>
        <dbReference type="Pfam" id="PF04754"/>
    </source>
</evidence>
<dbReference type="InterPro" id="IPR010106">
    <property type="entry name" value="RpnA"/>
</dbReference>
<dbReference type="Pfam" id="PF04754">
    <property type="entry name" value="Transposase_31"/>
    <property type="match status" value="1"/>
</dbReference>
<sequence>MTETTTPTPHDAVFKTFMTHPETARDFLTIHLPAPLRAQCDLSTLQLESSSFIDEELKETHSDVLWSVDTVQGKGYVYALVEHQSTAQKNMTFRLMYYAFSAMHRHLKNVDNQLPLVIPILFYHGERSPYPYSMRWWEAFSHPALAKQVYFEALPLVDITVLSDDEIATHRRMAVLEFLQKHIRRRDLLELTDALARLLAPGYTTQSQFDAMMSYIAQAGHSASLFVFFRRLARKVPQHKETLMTIAEWMEKEREKGIDFGRRLGMNKGRREGFSKGLDKGFDRGERTAKRQIAQALLATGIDVAIIAKTTGLAVAEIEALA</sequence>
<gene>
    <name evidence="3" type="ORF">FBBNIHIM_15390</name>
</gene>
<evidence type="ECO:0000256" key="1">
    <source>
        <dbReference type="ARBA" id="ARBA00009787"/>
    </source>
</evidence>
<accession>A0ABN8TGB7</accession>
<evidence type="ECO:0000313" key="3">
    <source>
        <dbReference type="EMBL" id="CAH6660502.1"/>
    </source>
</evidence>
<comment type="similarity">
    <text evidence="1">Belongs to the Rpn/YhgA-like nuclease family.</text>
</comment>
<dbReference type="RefSeq" id="WP_253898354.1">
    <property type="nucleotide sequence ID" value="NZ_CALSBS010000014.1"/>
</dbReference>
<dbReference type="InterPro" id="IPR006842">
    <property type="entry name" value="Transposase_31"/>
</dbReference>
<reference evidence="3" key="1">
    <citation type="submission" date="2022-05" db="EMBL/GenBank/DDBJ databases">
        <authorList>
            <person name="Blom J."/>
        </authorList>
    </citation>
    <scope>NUCLEOTIDE SEQUENCE</scope>
    <source>
        <strain evidence="3">Type strain: CPO20170097</strain>
    </source>
</reference>
<keyword evidence="4" id="KW-1185">Reference proteome</keyword>
<comment type="caution">
    <text evidence="3">The sequence shown here is derived from an EMBL/GenBank/DDBJ whole genome shotgun (WGS) entry which is preliminary data.</text>
</comment>
<dbReference type="Proteomes" id="UP001152651">
    <property type="component" value="Unassembled WGS sequence"/>
</dbReference>
<feature type="domain" description="Transposase (putative) YhgA-like" evidence="2">
    <location>
        <begin position="8"/>
        <end position="208"/>
    </location>
</feature>